<dbReference type="Proteomes" id="UP000193560">
    <property type="component" value="Unassembled WGS sequence"/>
</dbReference>
<feature type="transmembrane region" description="Helical" evidence="2">
    <location>
        <begin position="179"/>
        <end position="197"/>
    </location>
</feature>
<feature type="region of interest" description="Disordered" evidence="1">
    <location>
        <begin position="334"/>
        <end position="353"/>
    </location>
</feature>
<feature type="transmembrane region" description="Helical" evidence="2">
    <location>
        <begin position="99"/>
        <end position="121"/>
    </location>
</feature>
<dbReference type="STRING" id="90262.A0A1X2IV80"/>
<keyword evidence="4" id="KW-1185">Reference proteome</keyword>
<keyword evidence="2" id="KW-0472">Membrane</keyword>
<comment type="caution">
    <text evidence="3">The sequence shown here is derived from an EMBL/GenBank/DDBJ whole genome shotgun (WGS) entry which is preliminary data.</text>
</comment>
<keyword evidence="2" id="KW-0812">Transmembrane</keyword>
<accession>A0A1X2IV80</accession>
<feature type="compositionally biased region" description="Polar residues" evidence="1">
    <location>
        <begin position="467"/>
        <end position="481"/>
    </location>
</feature>
<gene>
    <name evidence="3" type="ORF">BCR42DRAFT_343278</name>
</gene>
<feature type="compositionally biased region" description="Low complexity" evidence="1">
    <location>
        <begin position="411"/>
        <end position="425"/>
    </location>
</feature>
<feature type="transmembrane region" description="Helical" evidence="2">
    <location>
        <begin position="263"/>
        <end position="283"/>
    </location>
</feature>
<dbReference type="EMBL" id="MCGE01000003">
    <property type="protein sequence ID" value="ORZ22950.1"/>
    <property type="molecule type" value="Genomic_DNA"/>
</dbReference>
<evidence type="ECO:0000256" key="1">
    <source>
        <dbReference type="SAM" id="MobiDB-lite"/>
    </source>
</evidence>
<feature type="region of interest" description="Disordered" evidence="1">
    <location>
        <begin position="392"/>
        <end position="502"/>
    </location>
</feature>
<reference evidence="3 4" key="1">
    <citation type="submission" date="2016-07" db="EMBL/GenBank/DDBJ databases">
        <title>Pervasive Adenine N6-methylation of Active Genes in Fungi.</title>
        <authorList>
            <consortium name="DOE Joint Genome Institute"/>
            <person name="Mondo S.J."/>
            <person name="Dannebaum R.O."/>
            <person name="Kuo R.C."/>
            <person name="Labutti K."/>
            <person name="Haridas S."/>
            <person name="Kuo A."/>
            <person name="Salamov A."/>
            <person name="Ahrendt S.R."/>
            <person name="Lipzen A."/>
            <person name="Sullivan W."/>
            <person name="Andreopoulos W.B."/>
            <person name="Clum A."/>
            <person name="Lindquist E."/>
            <person name="Daum C."/>
            <person name="Ramamoorthy G.K."/>
            <person name="Gryganskyi A."/>
            <person name="Culley D."/>
            <person name="Magnuson J.K."/>
            <person name="James T.Y."/>
            <person name="O'Malley M.A."/>
            <person name="Stajich J.E."/>
            <person name="Spatafora J.W."/>
            <person name="Visel A."/>
            <person name="Grigoriev I.V."/>
        </authorList>
    </citation>
    <scope>NUCLEOTIDE SEQUENCE [LARGE SCALE GENOMIC DNA]</scope>
    <source>
        <strain evidence="3 4">NRRL 1336</strain>
    </source>
</reference>
<feature type="transmembrane region" description="Helical" evidence="2">
    <location>
        <begin position="142"/>
        <end position="159"/>
    </location>
</feature>
<feature type="transmembrane region" description="Helical" evidence="2">
    <location>
        <begin position="46"/>
        <end position="64"/>
    </location>
</feature>
<evidence type="ECO:0000313" key="4">
    <source>
        <dbReference type="Proteomes" id="UP000193560"/>
    </source>
</evidence>
<dbReference type="OrthoDB" id="2384193at2759"/>
<sequence>MTHLSDYSFLQRATSLAYLLIWYSFRVWTLDGFQCIRISKFRQGELKGIVTLLLFFMIPFQLIYEITSCRVKYEEGFVSVFGHIFGKPETMWTKADRDLIVPTDYSLCIGFSLQTGTLLLLQCFWNYLANSVRANFMSSKEFKLYIIWTCMTIIIFPVLQFNFSRSVYDYTYKEVIPELVYGCGLFIIAILGIRSHYRFNNLLQTTKNSINSRFVSNKIMYFQELNFILTIALFFFSTSLIILCADGLTGKKSLNIHKFSSDFLICNTNVSSIVVWTVVILIFHPKKRHESQNLGYQQQQLITPVNNLSSSQRLSQHQHHESMTTTATMSYAATQSNHHHHQNGKPPMETYPLSTVHSNATTLVPNTTNASQHQHSHQGHGQHRYDQQYSYHYHQQHHHHDSDPCKTSSQSLSYSANESNISSSSQDHLYPGEQQQQQQHRTTTLPPVSHVARNSSNGGCAFERDSSVFTTRQPLTQNNHGGNRDPSQDSVWLHQSPKGRWN</sequence>
<protein>
    <submittedName>
        <fullName evidence="3">Uncharacterized protein</fullName>
    </submittedName>
</protein>
<evidence type="ECO:0000256" key="2">
    <source>
        <dbReference type="SAM" id="Phobius"/>
    </source>
</evidence>
<feature type="compositionally biased region" description="Polar residues" evidence="1">
    <location>
        <begin position="440"/>
        <end position="458"/>
    </location>
</feature>
<feature type="transmembrane region" description="Helical" evidence="2">
    <location>
        <begin position="6"/>
        <end position="25"/>
    </location>
</feature>
<proteinExistence type="predicted"/>
<feature type="transmembrane region" description="Helical" evidence="2">
    <location>
        <begin position="225"/>
        <end position="243"/>
    </location>
</feature>
<organism evidence="3 4">
    <name type="scientific">Absidia repens</name>
    <dbReference type="NCBI Taxonomy" id="90262"/>
    <lineage>
        <taxon>Eukaryota</taxon>
        <taxon>Fungi</taxon>
        <taxon>Fungi incertae sedis</taxon>
        <taxon>Mucoromycota</taxon>
        <taxon>Mucoromycotina</taxon>
        <taxon>Mucoromycetes</taxon>
        <taxon>Mucorales</taxon>
        <taxon>Cunninghamellaceae</taxon>
        <taxon>Absidia</taxon>
    </lineage>
</organism>
<dbReference type="AlphaFoldDB" id="A0A1X2IV80"/>
<evidence type="ECO:0000313" key="3">
    <source>
        <dbReference type="EMBL" id="ORZ22950.1"/>
    </source>
</evidence>
<name>A0A1X2IV80_9FUNG</name>
<keyword evidence="2" id="KW-1133">Transmembrane helix</keyword>